<dbReference type="PANTHER" id="PTHR47057:SF1">
    <property type="entry name" value="AFADIN_ALPHA-ACTININ-BINDING PROTEIN"/>
    <property type="match status" value="1"/>
</dbReference>
<keyword evidence="1" id="KW-0732">Signal</keyword>
<comment type="caution">
    <text evidence="2">The sequence shown here is derived from an EMBL/GenBank/DDBJ whole genome shotgun (WGS) entry which is preliminary data.</text>
</comment>
<dbReference type="AlphaFoldDB" id="A0A8J5H3V2"/>
<feature type="chain" id="PRO_5035287485" evidence="1">
    <location>
        <begin position="21"/>
        <end position="267"/>
    </location>
</feature>
<dbReference type="Proteomes" id="UP000734854">
    <property type="component" value="Unassembled WGS sequence"/>
</dbReference>
<evidence type="ECO:0000313" key="3">
    <source>
        <dbReference type="Proteomes" id="UP000734854"/>
    </source>
</evidence>
<organism evidence="2 3">
    <name type="scientific">Zingiber officinale</name>
    <name type="common">Ginger</name>
    <name type="synonym">Amomum zingiber</name>
    <dbReference type="NCBI Taxonomy" id="94328"/>
    <lineage>
        <taxon>Eukaryota</taxon>
        <taxon>Viridiplantae</taxon>
        <taxon>Streptophyta</taxon>
        <taxon>Embryophyta</taxon>
        <taxon>Tracheophyta</taxon>
        <taxon>Spermatophyta</taxon>
        <taxon>Magnoliopsida</taxon>
        <taxon>Liliopsida</taxon>
        <taxon>Zingiberales</taxon>
        <taxon>Zingiberaceae</taxon>
        <taxon>Zingiber</taxon>
    </lineage>
</organism>
<name>A0A8J5H3V2_ZINOF</name>
<reference evidence="2 3" key="1">
    <citation type="submission" date="2020-08" db="EMBL/GenBank/DDBJ databases">
        <title>Plant Genome Project.</title>
        <authorList>
            <person name="Zhang R.-G."/>
        </authorList>
    </citation>
    <scope>NUCLEOTIDE SEQUENCE [LARGE SCALE GENOMIC DNA]</scope>
    <source>
        <tissue evidence="2">Rhizome</tissue>
    </source>
</reference>
<sequence length="267" mass="30511">MSYNAYSILYIILMHLLCLSDELSSFFDWQIELYFAGDDEIGPFSPRNELNFILAHLSSLISNVKYSSIEVLHLVHNTIFAMIKTVGDNNINTMTAKKFGTDSEELLLKWGQDHGLKTMLSITYFEEAGRGSVALEDMSIGDIALEIPEPLIISEDLVYNSGMFRSRLRRLATAFILCFNRSSGKLNLERALMNRNKGPLSWHVTGSGFFWLFSFQKRLKEVLVEEKKESQSGMEIMNLLQVDAYEVKKQDLMAENSDLRALLRSMH</sequence>
<dbReference type="PANTHER" id="PTHR47057">
    <property type="entry name" value="AFADIN/ALPHA-ACTININ-BINDING"/>
    <property type="match status" value="1"/>
</dbReference>
<evidence type="ECO:0000313" key="2">
    <source>
        <dbReference type="EMBL" id="KAG6520192.1"/>
    </source>
</evidence>
<proteinExistence type="predicted"/>
<dbReference type="EMBL" id="JACMSC010000005">
    <property type="protein sequence ID" value="KAG6520192.1"/>
    <property type="molecule type" value="Genomic_DNA"/>
</dbReference>
<accession>A0A8J5H3V2</accession>
<evidence type="ECO:0000256" key="1">
    <source>
        <dbReference type="SAM" id="SignalP"/>
    </source>
</evidence>
<keyword evidence="3" id="KW-1185">Reference proteome</keyword>
<gene>
    <name evidence="2" type="ORF">ZIOFF_017230</name>
</gene>
<protein>
    <submittedName>
        <fullName evidence="2">Uncharacterized protein</fullName>
    </submittedName>
</protein>
<feature type="signal peptide" evidence="1">
    <location>
        <begin position="1"/>
        <end position="20"/>
    </location>
</feature>
<dbReference type="Gene3D" id="3.90.1410.10">
    <property type="entry name" value="set domain protein methyltransferase, domain 1"/>
    <property type="match status" value="1"/>
</dbReference>